<dbReference type="Proteomes" id="UP001485459">
    <property type="component" value="Chromosome"/>
</dbReference>
<dbReference type="InterPro" id="IPR036097">
    <property type="entry name" value="HisK_dim/P_sf"/>
</dbReference>
<evidence type="ECO:0000259" key="5">
    <source>
        <dbReference type="PROSITE" id="PS50109"/>
    </source>
</evidence>
<dbReference type="Gene3D" id="2.60.40.10">
    <property type="entry name" value="Immunoglobulins"/>
    <property type="match status" value="1"/>
</dbReference>
<evidence type="ECO:0000313" key="6">
    <source>
        <dbReference type="EMBL" id="WZN42409.1"/>
    </source>
</evidence>
<evidence type="ECO:0000256" key="2">
    <source>
        <dbReference type="ARBA" id="ARBA00012438"/>
    </source>
</evidence>
<dbReference type="EC" id="2.7.13.3" evidence="2"/>
<dbReference type="EMBL" id="CP149822">
    <property type="protein sequence ID" value="WZN42409.1"/>
    <property type="molecule type" value="Genomic_DNA"/>
</dbReference>
<proteinExistence type="predicted"/>
<feature type="domain" description="Histidine kinase" evidence="5">
    <location>
        <begin position="570"/>
        <end position="781"/>
    </location>
</feature>
<keyword evidence="6" id="KW-0808">Transferase</keyword>
<dbReference type="PANTHER" id="PTHR43547:SF2">
    <property type="entry name" value="HYBRID SIGNAL TRANSDUCTION HISTIDINE KINASE C"/>
    <property type="match status" value="1"/>
</dbReference>
<protein>
    <recommendedName>
        <fullName evidence="2">histidine kinase</fullName>
        <ecNumber evidence="2">2.7.13.3</ecNumber>
    </recommendedName>
</protein>
<accession>A0ABZ2YU87</accession>
<dbReference type="PRINTS" id="PR00344">
    <property type="entry name" value="BCTRLSENSOR"/>
</dbReference>
<dbReference type="InterPro" id="IPR015943">
    <property type="entry name" value="WD40/YVTN_repeat-like_dom_sf"/>
</dbReference>
<dbReference type="SUPFAM" id="SSF47384">
    <property type="entry name" value="Homodimeric domain of signal transducing histidine kinase"/>
    <property type="match status" value="1"/>
</dbReference>
<dbReference type="InterPro" id="IPR003594">
    <property type="entry name" value="HATPase_dom"/>
</dbReference>
<feature type="transmembrane region" description="Helical" evidence="4">
    <location>
        <begin position="515"/>
        <end position="534"/>
    </location>
</feature>
<reference evidence="7" key="1">
    <citation type="submission" date="2024-03" db="EMBL/GenBank/DDBJ databases">
        <title>Chitinophaga horti sp. nov., isolated from garden soil.</title>
        <authorList>
            <person name="Lee D.S."/>
            <person name="Han D.M."/>
            <person name="Baek J.H."/>
            <person name="Choi D.G."/>
            <person name="Jeon J.H."/>
            <person name="Jeon C.O."/>
        </authorList>
    </citation>
    <scope>NUCLEOTIDE SEQUENCE [LARGE SCALE GENOMIC DNA]</scope>
    <source>
        <strain evidence="7">GPA1</strain>
    </source>
</reference>
<keyword evidence="4" id="KW-1133">Transmembrane helix</keyword>
<keyword evidence="3" id="KW-0597">Phosphoprotein</keyword>
<dbReference type="Gene3D" id="2.130.10.10">
    <property type="entry name" value="YVTN repeat-like/Quinoprotein amine dehydrogenase"/>
    <property type="match status" value="1"/>
</dbReference>
<evidence type="ECO:0000256" key="1">
    <source>
        <dbReference type="ARBA" id="ARBA00000085"/>
    </source>
</evidence>
<keyword evidence="6" id="KW-0418">Kinase</keyword>
<dbReference type="Gene3D" id="3.30.565.10">
    <property type="entry name" value="Histidine kinase-like ATPase, C-terminal domain"/>
    <property type="match status" value="1"/>
</dbReference>
<dbReference type="PANTHER" id="PTHR43547">
    <property type="entry name" value="TWO-COMPONENT HISTIDINE KINASE"/>
    <property type="match status" value="1"/>
</dbReference>
<evidence type="ECO:0000256" key="4">
    <source>
        <dbReference type="SAM" id="Phobius"/>
    </source>
</evidence>
<dbReference type="InterPro" id="IPR036890">
    <property type="entry name" value="HATPase_C_sf"/>
</dbReference>
<sequence length="784" mass="87968">MHTAPLEGDIRRAPAYRGNPGAIVVYWNRLTPGHVILYLDKTFYLAQRQGDVITTRRLFSGFDGAARNITSTYYDKVSGRLYLGSSTLGLYILSPQLFASKHAPEAVNSHYSMIPLENDALLSSGYILRVPGQPGEAARLWQETSMDRYSLAPDGAGGVWQKGHALLRHTRLFPYKVLGEWDLPGKITMLYRDSRQRLWIGTHKTGIWTIHSRHPQSAPEAFINIREDATCFAEDGNTMFIGTDGAFYAYNESSRRIDTVKGLTDKYVRSAKVVAPGEVWITTYDHGFFLYKNGRLTAFPYDNDRHIVNAHCMYYDRNGYFWIPTNKGLFQVRRADLLAYAGDTSMLPYYYYYDRNDGFASNEFNGGCQPCAAELGNGYVALPSMNGVVYFHPDSVHPVLPAQPVSLDRVMLDKKSLAPQGLADLPEAFNSLQLEFSAPYMGNRKNLQLNYALIRENVPDTIWNPLPVDGRVMISALPPGDYSLLVRKPDGFGFGNYSDKIVALHVKKPWYESRVFYGILLVLGIGITVLVSRLRTLYVKRKNDMLEELVASKTRELQVKSALQDKIIQSVSHNILTPLKYQQLLSRKIFESKEKDTVSFTEMARIMNDHTHYLYHMVANLLKYLKSQIGDREVLETVFAPANTADAVMQIFAEIAREKGTALVNDIPDTLMLYGDALLVSVMLYNLTDNAVKVTRKGRIVLEARREGGGTVLVISDSGPGMRADLMQWFNNGELLDAPIAGGGIGLMIVKELAHNMGLHVAVTAEMGLGSRFTIWFPGERGMH</sequence>
<dbReference type="InterPro" id="IPR013783">
    <property type="entry name" value="Ig-like_fold"/>
</dbReference>
<keyword evidence="7" id="KW-1185">Reference proteome</keyword>
<dbReference type="RefSeq" id="WP_341837243.1">
    <property type="nucleotide sequence ID" value="NZ_CP149822.1"/>
</dbReference>
<dbReference type="PROSITE" id="PS50109">
    <property type="entry name" value="HIS_KIN"/>
    <property type="match status" value="1"/>
</dbReference>
<gene>
    <name evidence="6" type="ORF">WJU16_05100</name>
</gene>
<keyword evidence="4" id="KW-0812">Transmembrane</keyword>
<dbReference type="InterPro" id="IPR004358">
    <property type="entry name" value="Sig_transdc_His_kin-like_C"/>
</dbReference>
<comment type="catalytic activity">
    <reaction evidence="1">
        <text>ATP + protein L-histidine = ADP + protein N-phospho-L-histidine.</text>
        <dbReference type="EC" id="2.7.13.3"/>
    </reaction>
</comment>
<dbReference type="InterPro" id="IPR005467">
    <property type="entry name" value="His_kinase_dom"/>
</dbReference>
<evidence type="ECO:0000313" key="7">
    <source>
        <dbReference type="Proteomes" id="UP001485459"/>
    </source>
</evidence>
<dbReference type="SUPFAM" id="SSF55874">
    <property type="entry name" value="ATPase domain of HSP90 chaperone/DNA topoisomerase II/histidine kinase"/>
    <property type="match status" value="1"/>
</dbReference>
<dbReference type="Pfam" id="PF02518">
    <property type="entry name" value="HATPase_c"/>
    <property type="match status" value="1"/>
</dbReference>
<name>A0ABZ2YU87_9BACT</name>
<keyword evidence="4" id="KW-0472">Membrane</keyword>
<evidence type="ECO:0000256" key="3">
    <source>
        <dbReference type="ARBA" id="ARBA00022553"/>
    </source>
</evidence>
<dbReference type="GO" id="GO:0016301">
    <property type="term" value="F:kinase activity"/>
    <property type="evidence" value="ECO:0007669"/>
    <property type="project" value="UniProtKB-KW"/>
</dbReference>
<organism evidence="6 7">
    <name type="scientific">Chitinophaga pollutisoli</name>
    <dbReference type="NCBI Taxonomy" id="3133966"/>
    <lineage>
        <taxon>Bacteria</taxon>
        <taxon>Pseudomonadati</taxon>
        <taxon>Bacteroidota</taxon>
        <taxon>Chitinophagia</taxon>
        <taxon>Chitinophagales</taxon>
        <taxon>Chitinophagaceae</taxon>
        <taxon>Chitinophaga</taxon>
    </lineage>
</organism>
<dbReference type="SMART" id="SM00387">
    <property type="entry name" value="HATPase_c"/>
    <property type="match status" value="1"/>
</dbReference>